<dbReference type="EMBL" id="JAIZPD010000002">
    <property type="protein sequence ID" value="KAH0966597.1"/>
    <property type="molecule type" value="Genomic_DNA"/>
</dbReference>
<comment type="caution">
    <text evidence="2">The sequence shown here is derived from an EMBL/GenBank/DDBJ whole genome shotgun (WGS) entry which is preliminary data.</text>
</comment>
<dbReference type="GO" id="GO:0003677">
    <property type="term" value="F:DNA binding"/>
    <property type="evidence" value="ECO:0007669"/>
    <property type="project" value="UniProtKB-KW"/>
</dbReference>
<dbReference type="Proteomes" id="UP000824596">
    <property type="component" value="Unassembled WGS sequence"/>
</dbReference>
<feature type="region of interest" description="Disordered" evidence="1">
    <location>
        <begin position="122"/>
        <end position="176"/>
    </location>
</feature>
<accession>A0A9P8N8J2</accession>
<dbReference type="GeneID" id="68351135"/>
<evidence type="ECO:0000313" key="3">
    <source>
        <dbReference type="Proteomes" id="UP000824596"/>
    </source>
</evidence>
<gene>
    <name evidence="2" type="ORF">HRG_02006</name>
</gene>
<dbReference type="RefSeq" id="XP_044724110.1">
    <property type="nucleotide sequence ID" value="XM_044860477.1"/>
</dbReference>
<dbReference type="OrthoDB" id="4922674at2759"/>
<proteinExistence type="predicted"/>
<keyword evidence="2" id="KW-0238">DNA-binding</keyword>
<reference evidence="2" key="1">
    <citation type="submission" date="2021-09" db="EMBL/GenBank/DDBJ databases">
        <title>A high-quality genome of the endoparasitic fungus Hirsutella rhossiliensis with a comparison of Hirsutella genomes reveals transposable elements contributing to genome size variation.</title>
        <authorList>
            <person name="Lin R."/>
            <person name="Jiao Y."/>
            <person name="Sun X."/>
            <person name="Ling J."/>
            <person name="Xie B."/>
            <person name="Cheng X."/>
        </authorList>
    </citation>
    <scope>NUCLEOTIDE SEQUENCE</scope>
    <source>
        <strain evidence="2">HR02</strain>
    </source>
</reference>
<dbReference type="AlphaFoldDB" id="A0A9P8N8J2"/>
<name>A0A9P8N8J2_9HYPO</name>
<sequence length="295" mass="32921">MTATTLPPHSAFDPELHYGDGDDNALYNMFATWPENYFSSLPKPHDDWFRGHGARRLFTSFVPGPDKLERVRLREQANSDEQHARSTVRFRSALDFAQEQAKLDNALALELAQHCLAPATQRVARGARDPPPPSVSPVSPSPSPSREQEEYEEWAGLSDTGSSGHGASIPIPNPPIPGPAMVSVDALQSSINEFAKDNGFGVVRHNGSGSQLRKTRYVFQCDRYGEPRTPRGAGLRQRRSRKCGCKWRVIAEALEQNDYLWTLRAFADPQYSQHNHDRTMSLSAHPVHRRLTLAG</sequence>
<organism evidence="2 3">
    <name type="scientific">Hirsutella rhossiliensis</name>
    <dbReference type="NCBI Taxonomy" id="111463"/>
    <lineage>
        <taxon>Eukaryota</taxon>
        <taxon>Fungi</taxon>
        <taxon>Dikarya</taxon>
        <taxon>Ascomycota</taxon>
        <taxon>Pezizomycotina</taxon>
        <taxon>Sordariomycetes</taxon>
        <taxon>Hypocreomycetidae</taxon>
        <taxon>Hypocreales</taxon>
        <taxon>Ophiocordycipitaceae</taxon>
        <taxon>Hirsutella</taxon>
    </lineage>
</organism>
<protein>
    <submittedName>
        <fullName evidence="2">FAR1 DNA-binding domain-containing protein</fullName>
    </submittedName>
</protein>
<keyword evidence="3" id="KW-1185">Reference proteome</keyword>
<evidence type="ECO:0000256" key="1">
    <source>
        <dbReference type="SAM" id="MobiDB-lite"/>
    </source>
</evidence>
<feature type="compositionally biased region" description="Pro residues" evidence="1">
    <location>
        <begin position="129"/>
        <end position="143"/>
    </location>
</feature>
<evidence type="ECO:0000313" key="2">
    <source>
        <dbReference type="EMBL" id="KAH0966597.1"/>
    </source>
</evidence>